<sequence length="203" mass="22831">MARDYNDQPLTAMRRSDRGVTEEAWIKHFLQQAAVGTLAMTYEGQPFVNTNLFIYDADAHCIYTHTARVGRSRAIIEANPRVCFSLMEMGRMLPADEALEFSVEYAGVTVFGEASIIEDMEEATRILQMLLDKYAPHLQAGEDYRPPVPEELKRTSVFCIRIEEWSGKKKEVADDFPGAFWYPSIPALASLQALVGTTPNSTD</sequence>
<dbReference type="EMBL" id="CP062983">
    <property type="protein sequence ID" value="QPC83524.1"/>
    <property type="molecule type" value="Genomic_DNA"/>
</dbReference>
<evidence type="ECO:0000313" key="1">
    <source>
        <dbReference type="EMBL" id="QPC83524.1"/>
    </source>
</evidence>
<protein>
    <submittedName>
        <fullName evidence="1">Pyridoxamine 5'-phosphate oxidase family protein</fullName>
    </submittedName>
</protein>
<dbReference type="Gene3D" id="2.30.110.10">
    <property type="entry name" value="Electron Transport, Fmn-binding Protein, Chain A"/>
    <property type="match status" value="1"/>
</dbReference>
<dbReference type="SUPFAM" id="SSF50475">
    <property type="entry name" value="FMN-binding split barrel"/>
    <property type="match status" value="1"/>
</dbReference>
<dbReference type="AlphaFoldDB" id="A0A7S8EAZ4"/>
<organism evidence="1 2">
    <name type="scientific">Phototrophicus methaneseepsis</name>
    <dbReference type="NCBI Taxonomy" id="2710758"/>
    <lineage>
        <taxon>Bacteria</taxon>
        <taxon>Bacillati</taxon>
        <taxon>Chloroflexota</taxon>
        <taxon>Candidatus Thermofontia</taxon>
        <taxon>Phototrophicales</taxon>
        <taxon>Phototrophicaceae</taxon>
        <taxon>Phototrophicus</taxon>
    </lineage>
</organism>
<dbReference type="InterPro" id="IPR012349">
    <property type="entry name" value="Split_barrel_FMN-bd"/>
</dbReference>
<proteinExistence type="predicted"/>
<evidence type="ECO:0000313" key="2">
    <source>
        <dbReference type="Proteomes" id="UP000594468"/>
    </source>
</evidence>
<dbReference type="PANTHER" id="PTHR34071">
    <property type="entry name" value="5-NITROIMIDAZOLE ANTIBIOTICS RESISTANCE PROTEIN, NIMA-FAMILY-RELATED PROTEIN-RELATED"/>
    <property type="match status" value="1"/>
</dbReference>
<dbReference type="RefSeq" id="WP_195171591.1">
    <property type="nucleotide sequence ID" value="NZ_CP062983.1"/>
</dbReference>
<reference evidence="1 2" key="1">
    <citation type="submission" date="2020-02" db="EMBL/GenBank/DDBJ databases">
        <authorList>
            <person name="Zheng R.K."/>
            <person name="Sun C.M."/>
        </authorList>
    </citation>
    <scope>NUCLEOTIDE SEQUENCE [LARGE SCALE GENOMIC DNA]</scope>
    <source>
        <strain evidence="2">rifampicinis</strain>
    </source>
</reference>
<keyword evidence="2" id="KW-1185">Reference proteome</keyword>
<dbReference type="PANTHER" id="PTHR34071:SF2">
    <property type="entry name" value="FLAVIN-NUCLEOTIDE-BINDING PROTEIN"/>
    <property type="match status" value="1"/>
</dbReference>
<dbReference type="Proteomes" id="UP000594468">
    <property type="component" value="Chromosome"/>
</dbReference>
<dbReference type="KEGG" id="pmet:G4Y79_03835"/>
<accession>A0A7S8EAZ4</accession>
<dbReference type="Pfam" id="PF12900">
    <property type="entry name" value="Pyridox_ox_2"/>
    <property type="match status" value="1"/>
</dbReference>
<name>A0A7S8EAZ4_9CHLR</name>
<dbReference type="InterPro" id="IPR024747">
    <property type="entry name" value="Pyridox_Oxase-rel"/>
</dbReference>
<gene>
    <name evidence="1" type="ORF">G4Y79_03835</name>
</gene>